<dbReference type="SMART" id="SM00382">
    <property type="entry name" value="AAA"/>
    <property type="match status" value="2"/>
</dbReference>
<evidence type="ECO:0000313" key="6">
    <source>
        <dbReference type="EMBL" id="VFJ77558.1"/>
    </source>
</evidence>
<dbReference type="PROSITE" id="PS50893">
    <property type="entry name" value="ABC_TRANSPORTER_2"/>
    <property type="match status" value="1"/>
</dbReference>
<dbReference type="EMBL" id="CAADFE010000129">
    <property type="protein sequence ID" value="VFJ77558.1"/>
    <property type="molecule type" value="Genomic_DNA"/>
</dbReference>
<evidence type="ECO:0000256" key="3">
    <source>
        <dbReference type="ARBA" id="ARBA00022840"/>
    </source>
</evidence>
<dbReference type="InterPro" id="IPR003593">
    <property type="entry name" value="AAA+_ATPase"/>
</dbReference>
<evidence type="ECO:0000256" key="1">
    <source>
        <dbReference type="ARBA" id="ARBA00022448"/>
    </source>
</evidence>
<dbReference type="PROSITE" id="PS00211">
    <property type="entry name" value="ABC_TRANSPORTER_1"/>
    <property type="match status" value="1"/>
</dbReference>
<sequence length="618" mass="67175">MDSKILLQTESIKKAFGGQIVLNQLDLELHQGEVVLLRGENGSGKTTLLNILTGNLEPDAGTIHYFAGNTHRNCSELQIHRSTIGNPPSNPPKKPIEGHCRAQRFPRPWWRDINPFDHFTPESVTREGVSRTWQDVRLFNAQNLRDNIAVAEPGHPGENPFIALFAPRLAARREKKINQEADAMLARLGLAGRENSSADKISLGQSKRVAIARSVAAGARVLFLDEPLAGLDRQGIGDVLALLYSLVKEEQITLVIVEHIFNQRHLEGLVTTDWLLQDGRIEKTEGSVGWGERSEPQQAPECRQPEVGVRSSPQPKAPTSPGEDTTLPVIPAGNAGTQCQGRLKQGNAGTQCQGWQQKTGKPETIATDGKNTQHPPWFELLTGGGDGVHITDEKLPRGALLTRIQRPGVFPGVSKTQPQPILEIKGLEITRGRRIVIGLGEAAKEENGHAGFDLTLHEGEIAILQAPNGWGKTTLIMAIAGFLPIQQGTIRLQGQPLETFPTWKRVRAGLRVLPSDRFIFPTLNGREAVNLSGAGRDGAGVDSGTFTVEPAALLERKYASLSGGERRQVSIAGFHGGVIGLCDEPFDALDGETIGRAARYLSSATRTLLIAVPYREFS</sequence>
<protein>
    <submittedName>
        <fullName evidence="6">ABC-type branched-chain amino acid transport system, ATPase component</fullName>
    </submittedName>
</protein>
<dbReference type="PANTHER" id="PTHR45772:SF9">
    <property type="entry name" value="CONSERVED COMPONENT OF ABC TRANSPORTER FOR NATURAL AMINO ACIDS"/>
    <property type="match status" value="1"/>
</dbReference>
<name>A0A450U342_9GAMM</name>
<dbReference type="Gene3D" id="3.40.50.300">
    <property type="entry name" value="P-loop containing nucleotide triphosphate hydrolases"/>
    <property type="match status" value="2"/>
</dbReference>
<dbReference type="InterPro" id="IPR017871">
    <property type="entry name" value="ABC_transporter-like_CS"/>
</dbReference>
<dbReference type="GO" id="GO:0005886">
    <property type="term" value="C:plasma membrane"/>
    <property type="evidence" value="ECO:0007669"/>
    <property type="project" value="TreeGrafter"/>
</dbReference>
<dbReference type="Pfam" id="PF00005">
    <property type="entry name" value="ABC_tran"/>
    <property type="match status" value="2"/>
</dbReference>
<accession>A0A450U342</accession>
<feature type="domain" description="ABC transporter" evidence="5">
    <location>
        <begin position="7"/>
        <end position="303"/>
    </location>
</feature>
<dbReference type="GO" id="GO:0005524">
    <property type="term" value="F:ATP binding"/>
    <property type="evidence" value="ECO:0007669"/>
    <property type="project" value="UniProtKB-KW"/>
</dbReference>
<proteinExistence type="predicted"/>
<reference evidence="6" key="1">
    <citation type="submission" date="2019-02" db="EMBL/GenBank/DDBJ databases">
        <authorList>
            <person name="Gruber-Vodicka R. H."/>
            <person name="Seah K. B. B."/>
        </authorList>
    </citation>
    <scope>NUCLEOTIDE SEQUENCE</scope>
    <source>
        <strain evidence="6">BECK_BZ131</strain>
    </source>
</reference>
<dbReference type="InterPro" id="IPR027417">
    <property type="entry name" value="P-loop_NTPase"/>
</dbReference>
<gene>
    <name evidence="6" type="ORF">BECKFW1821C_GA0114237_11294</name>
</gene>
<dbReference type="GO" id="GO:0016887">
    <property type="term" value="F:ATP hydrolysis activity"/>
    <property type="evidence" value="ECO:0007669"/>
    <property type="project" value="InterPro"/>
</dbReference>
<dbReference type="AlphaFoldDB" id="A0A450U342"/>
<feature type="region of interest" description="Disordered" evidence="4">
    <location>
        <begin position="285"/>
        <end position="327"/>
    </location>
</feature>
<dbReference type="PANTHER" id="PTHR45772">
    <property type="entry name" value="CONSERVED COMPONENT OF ABC TRANSPORTER FOR NATURAL AMINO ACIDS-RELATED"/>
    <property type="match status" value="1"/>
</dbReference>
<evidence type="ECO:0000256" key="2">
    <source>
        <dbReference type="ARBA" id="ARBA00022741"/>
    </source>
</evidence>
<evidence type="ECO:0000256" key="4">
    <source>
        <dbReference type="SAM" id="MobiDB-lite"/>
    </source>
</evidence>
<keyword evidence="2" id="KW-0547">Nucleotide-binding</keyword>
<dbReference type="InterPro" id="IPR003439">
    <property type="entry name" value="ABC_transporter-like_ATP-bd"/>
</dbReference>
<organism evidence="6">
    <name type="scientific">Candidatus Kentrum sp. FW</name>
    <dbReference type="NCBI Taxonomy" id="2126338"/>
    <lineage>
        <taxon>Bacteria</taxon>
        <taxon>Pseudomonadati</taxon>
        <taxon>Pseudomonadota</taxon>
        <taxon>Gammaproteobacteria</taxon>
        <taxon>Candidatus Kentrum</taxon>
    </lineage>
</organism>
<dbReference type="SUPFAM" id="SSF52540">
    <property type="entry name" value="P-loop containing nucleoside triphosphate hydrolases"/>
    <property type="match status" value="2"/>
</dbReference>
<evidence type="ECO:0000259" key="5">
    <source>
        <dbReference type="PROSITE" id="PS50893"/>
    </source>
</evidence>
<dbReference type="InterPro" id="IPR051120">
    <property type="entry name" value="ABC_AA/LPS_Transport"/>
</dbReference>
<keyword evidence="1" id="KW-0813">Transport</keyword>
<keyword evidence="3" id="KW-0067">ATP-binding</keyword>